<name>A0ABR3IUA6_9AGAR</name>
<sequence>MFGIESYGSGSESDDNDKPTQVLQAPKPPVKAKRATKKIAIGLPALAPTPSLGIDDDDDLKSGRPPAKKPRLEAGAGVSSLLSMLPAPKQKTPVVKAPERVLGAGKGPGLVFKTTPSVSAPPVGVDKEEDDPLADERANEDDDGDVPGPSTKPFAAFMPTSVLKGKANISVEEEDRPKAPARTPKVSAAPAADFFSLGSSSSSQAKVAVPSVPSLNLPTFSSAPDIPTFKPPTPTREDAYPGYYLLPSGAWAAHDPAYYNSFLKKWQKEYDDHVRALEKGLAKGFEGADDENVAEINAMKEMERAKLEIQAREEKKAVTKDAAGEPAKPRMNIDPAKLGGRARSRHQLSSLLTEAYQNREALEDKIAEGRRNRKEAGNKYGF</sequence>
<evidence type="ECO:0000313" key="2">
    <source>
        <dbReference type="EMBL" id="KAL0946848.1"/>
    </source>
</evidence>
<evidence type="ECO:0000256" key="1">
    <source>
        <dbReference type="SAM" id="MobiDB-lite"/>
    </source>
</evidence>
<feature type="region of interest" description="Disordered" evidence="1">
    <location>
        <begin position="1"/>
        <end position="157"/>
    </location>
</feature>
<reference evidence="3" key="1">
    <citation type="submission" date="2024-06" db="EMBL/GenBank/DDBJ databases">
        <title>Multi-omics analyses provide insights into the biosynthesis of the anticancer antibiotic pleurotin in Hohenbuehelia grisea.</title>
        <authorList>
            <person name="Weaver J.A."/>
            <person name="Alberti F."/>
        </authorList>
    </citation>
    <scope>NUCLEOTIDE SEQUENCE [LARGE SCALE GENOMIC DNA]</scope>
    <source>
        <strain evidence="3">T-177</strain>
    </source>
</reference>
<dbReference type="InterPro" id="IPR018800">
    <property type="entry name" value="PRCC"/>
</dbReference>
<evidence type="ECO:0000313" key="3">
    <source>
        <dbReference type="Proteomes" id="UP001556367"/>
    </source>
</evidence>
<keyword evidence="3" id="KW-1185">Reference proteome</keyword>
<feature type="region of interest" description="Disordered" evidence="1">
    <location>
        <begin position="311"/>
        <end position="344"/>
    </location>
</feature>
<dbReference type="EMBL" id="JASNQZ010000015">
    <property type="protein sequence ID" value="KAL0946848.1"/>
    <property type="molecule type" value="Genomic_DNA"/>
</dbReference>
<organism evidence="2 3">
    <name type="scientific">Hohenbuehelia grisea</name>
    <dbReference type="NCBI Taxonomy" id="104357"/>
    <lineage>
        <taxon>Eukaryota</taxon>
        <taxon>Fungi</taxon>
        <taxon>Dikarya</taxon>
        <taxon>Basidiomycota</taxon>
        <taxon>Agaricomycotina</taxon>
        <taxon>Agaricomycetes</taxon>
        <taxon>Agaricomycetidae</taxon>
        <taxon>Agaricales</taxon>
        <taxon>Pleurotineae</taxon>
        <taxon>Pleurotaceae</taxon>
        <taxon>Hohenbuehelia</taxon>
    </lineage>
</organism>
<protein>
    <recommendedName>
        <fullName evidence="4">Mitotic checkpoint regulator, MAD2B-interacting-domain-containing protein</fullName>
    </recommendedName>
</protein>
<dbReference type="PANTHER" id="PTHR13621">
    <property type="entry name" value="PROLINE-RICH PROTEIN PRCC"/>
    <property type="match status" value="1"/>
</dbReference>
<feature type="compositionally biased region" description="Basic and acidic residues" evidence="1">
    <location>
        <begin position="311"/>
        <end position="323"/>
    </location>
</feature>
<dbReference type="PANTHER" id="PTHR13621:SF2">
    <property type="entry name" value="PROLINE-RICH PROTEIN PRCC"/>
    <property type="match status" value="1"/>
</dbReference>
<evidence type="ECO:0008006" key="4">
    <source>
        <dbReference type="Google" id="ProtNLM"/>
    </source>
</evidence>
<feature type="region of interest" description="Disordered" evidence="1">
    <location>
        <begin position="363"/>
        <end position="382"/>
    </location>
</feature>
<feature type="compositionally biased region" description="Acidic residues" evidence="1">
    <location>
        <begin position="127"/>
        <end position="145"/>
    </location>
</feature>
<dbReference type="Proteomes" id="UP001556367">
    <property type="component" value="Unassembled WGS sequence"/>
</dbReference>
<proteinExistence type="predicted"/>
<comment type="caution">
    <text evidence="2">The sequence shown here is derived from an EMBL/GenBank/DDBJ whole genome shotgun (WGS) entry which is preliminary data.</text>
</comment>
<accession>A0ABR3IUA6</accession>
<dbReference type="Pfam" id="PF10253">
    <property type="entry name" value="PRCC"/>
    <property type="match status" value="1"/>
</dbReference>
<gene>
    <name evidence="2" type="ORF">HGRIS_013016</name>
</gene>